<feature type="non-terminal residue" evidence="2">
    <location>
        <position position="152"/>
    </location>
</feature>
<feature type="compositionally biased region" description="Basic residues" evidence="1">
    <location>
        <begin position="136"/>
        <end position="152"/>
    </location>
</feature>
<dbReference type="AlphaFoldDB" id="A0A382T4R4"/>
<evidence type="ECO:0000313" key="2">
    <source>
        <dbReference type="EMBL" id="SVD16993.1"/>
    </source>
</evidence>
<proteinExistence type="predicted"/>
<accession>A0A382T4R4</accession>
<sequence>HGRRLQRRGVGPHSRRQPEGDILLRPGRRRPHERSRQWHHHQYELPGGEERWSGSRPSVRGGQGWRPHPHHHPGTGPGSPRHSRQRHCARNNRHPDDARPVSRPRRARPADPPRRERHARGRRPLCPVPGLGGGPAHHRRNHRRQRRSVHGL</sequence>
<feature type="non-terminal residue" evidence="2">
    <location>
        <position position="1"/>
    </location>
</feature>
<feature type="compositionally biased region" description="Basic residues" evidence="1">
    <location>
        <begin position="81"/>
        <end position="92"/>
    </location>
</feature>
<name>A0A382T4R4_9ZZZZ</name>
<reference evidence="2" key="1">
    <citation type="submission" date="2018-05" db="EMBL/GenBank/DDBJ databases">
        <authorList>
            <person name="Lanie J.A."/>
            <person name="Ng W.-L."/>
            <person name="Kazmierczak K.M."/>
            <person name="Andrzejewski T.M."/>
            <person name="Davidsen T.M."/>
            <person name="Wayne K.J."/>
            <person name="Tettelin H."/>
            <person name="Glass J.I."/>
            <person name="Rusch D."/>
            <person name="Podicherti R."/>
            <person name="Tsui H.-C.T."/>
            <person name="Winkler M.E."/>
        </authorList>
    </citation>
    <scope>NUCLEOTIDE SEQUENCE</scope>
</reference>
<dbReference type="EMBL" id="UINC01133833">
    <property type="protein sequence ID" value="SVD16993.1"/>
    <property type="molecule type" value="Genomic_DNA"/>
</dbReference>
<evidence type="ECO:0000256" key="1">
    <source>
        <dbReference type="SAM" id="MobiDB-lite"/>
    </source>
</evidence>
<protein>
    <submittedName>
        <fullName evidence="2">Uncharacterized protein</fullName>
    </submittedName>
</protein>
<feature type="region of interest" description="Disordered" evidence="1">
    <location>
        <begin position="1"/>
        <end position="152"/>
    </location>
</feature>
<organism evidence="2">
    <name type="scientific">marine metagenome</name>
    <dbReference type="NCBI Taxonomy" id="408172"/>
    <lineage>
        <taxon>unclassified sequences</taxon>
        <taxon>metagenomes</taxon>
        <taxon>ecological metagenomes</taxon>
    </lineage>
</organism>
<feature type="compositionally biased region" description="Basic residues" evidence="1">
    <location>
        <begin position="26"/>
        <end position="40"/>
    </location>
</feature>
<gene>
    <name evidence="2" type="ORF">METZ01_LOCUS369847</name>
</gene>